<evidence type="ECO:0000256" key="7">
    <source>
        <dbReference type="ARBA" id="ARBA00022840"/>
    </source>
</evidence>
<dbReference type="PANTHER" id="PTHR43289">
    <property type="entry name" value="MITOGEN-ACTIVATED PROTEIN KINASE KINASE KINASE 20-RELATED"/>
    <property type="match status" value="1"/>
</dbReference>
<dbReference type="Proteomes" id="UP000190229">
    <property type="component" value="Unassembled WGS sequence"/>
</dbReference>
<feature type="domain" description="Protein kinase" evidence="15">
    <location>
        <begin position="10"/>
        <end position="272"/>
    </location>
</feature>
<feature type="transmembrane region" description="Helical" evidence="14">
    <location>
        <begin position="325"/>
        <end position="347"/>
    </location>
</feature>
<feature type="compositionally biased region" description="Gly residues" evidence="13">
    <location>
        <begin position="647"/>
        <end position="659"/>
    </location>
</feature>
<dbReference type="GO" id="GO:0071224">
    <property type="term" value="P:cellular response to peptidoglycan"/>
    <property type="evidence" value="ECO:0007669"/>
    <property type="project" value="UniProtKB-ARBA"/>
</dbReference>
<accession>A0A1V4ETD6</accession>
<evidence type="ECO:0000256" key="3">
    <source>
        <dbReference type="ARBA" id="ARBA00022544"/>
    </source>
</evidence>
<keyword evidence="14" id="KW-1133">Transmembrane helix</keyword>
<feature type="domain" description="PASTA" evidence="16">
    <location>
        <begin position="352"/>
        <end position="422"/>
    </location>
</feature>
<evidence type="ECO:0000256" key="5">
    <source>
        <dbReference type="ARBA" id="ARBA00022741"/>
    </source>
</evidence>
<dbReference type="FunFam" id="3.30.200.20:FF:000035">
    <property type="entry name" value="Serine/threonine protein kinase Stk1"/>
    <property type="match status" value="1"/>
</dbReference>
<dbReference type="CDD" id="cd14014">
    <property type="entry name" value="STKc_PknB_like"/>
    <property type="match status" value="1"/>
</dbReference>
<evidence type="ECO:0000256" key="6">
    <source>
        <dbReference type="ARBA" id="ARBA00022777"/>
    </source>
</evidence>
<dbReference type="FunFam" id="1.10.510.10:FF:000021">
    <property type="entry name" value="Serine/threonine protein kinase"/>
    <property type="match status" value="1"/>
</dbReference>
<evidence type="ECO:0000256" key="11">
    <source>
        <dbReference type="ARBA" id="ARBA00060432"/>
    </source>
</evidence>
<dbReference type="SMART" id="SM00220">
    <property type="entry name" value="S_TKc"/>
    <property type="match status" value="1"/>
</dbReference>
<keyword evidence="14" id="KW-0472">Membrane</keyword>
<evidence type="ECO:0000256" key="8">
    <source>
        <dbReference type="ARBA" id="ARBA00022968"/>
    </source>
</evidence>
<evidence type="ECO:0000256" key="1">
    <source>
        <dbReference type="ARBA" id="ARBA00012513"/>
    </source>
</evidence>
<name>A0A1V4ETD6_9BACL</name>
<keyword evidence="3" id="KW-0309">Germination</keyword>
<keyword evidence="4" id="KW-0808">Transferase</keyword>
<organism evidence="17 18">
    <name type="scientific">Ferroacidibacillus organovorans</name>
    <dbReference type="NCBI Taxonomy" id="1765683"/>
    <lineage>
        <taxon>Bacteria</taxon>
        <taxon>Bacillati</taxon>
        <taxon>Bacillota</taxon>
        <taxon>Bacilli</taxon>
        <taxon>Bacillales</taxon>
        <taxon>Alicyclobacillaceae</taxon>
        <taxon>Ferroacidibacillus</taxon>
    </lineage>
</organism>
<protein>
    <recommendedName>
        <fullName evidence="12">Serine/threonine-protein kinase PrkC</fullName>
        <ecNumber evidence="1">2.7.11.1</ecNumber>
    </recommendedName>
</protein>
<dbReference type="Gene3D" id="3.30.10.20">
    <property type="match status" value="3"/>
</dbReference>
<comment type="catalytic activity">
    <reaction evidence="10">
        <text>L-seryl-[protein] + ATP = O-phospho-L-seryl-[protein] + ADP + H(+)</text>
        <dbReference type="Rhea" id="RHEA:17989"/>
        <dbReference type="Rhea" id="RHEA-COMP:9863"/>
        <dbReference type="Rhea" id="RHEA-COMP:11604"/>
        <dbReference type="ChEBI" id="CHEBI:15378"/>
        <dbReference type="ChEBI" id="CHEBI:29999"/>
        <dbReference type="ChEBI" id="CHEBI:30616"/>
        <dbReference type="ChEBI" id="CHEBI:83421"/>
        <dbReference type="ChEBI" id="CHEBI:456216"/>
        <dbReference type="EC" id="2.7.11.1"/>
    </reaction>
</comment>
<dbReference type="Gene3D" id="3.30.200.20">
    <property type="entry name" value="Phosphorylase Kinase, domain 1"/>
    <property type="match status" value="1"/>
</dbReference>
<dbReference type="InterPro" id="IPR011009">
    <property type="entry name" value="Kinase-like_dom_sf"/>
</dbReference>
<dbReference type="PROSITE" id="PS00108">
    <property type="entry name" value="PROTEIN_KINASE_ST"/>
    <property type="match status" value="1"/>
</dbReference>
<feature type="domain" description="PASTA" evidence="16">
    <location>
        <begin position="423"/>
        <end position="493"/>
    </location>
</feature>
<evidence type="ECO:0000256" key="14">
    <source>
        <dbReference type="SAM" id="Phobius"/>
    </source>
</evidence>
<sequence length="659" mass="69826">MIGKILGDRYQIIERIGGGGMAIVYRGLDVLLHRPVSVKTLRPEFVGDAEFVRRFKREAQAAASLSHPNIVNIYDVGQDLDSHYIVMEYVEGKTLKQLIEERAPLPVDEAVGIARQICDALAHAHDHHIVHRDVKPHNILISTTGRVKVTDFGIARAISTNTITHYSSSVLGSVHYFSPEQARGATADVKSDVYSLGIVLYEMLTGQLPFSGETPISVALKHLQENFVEPRNLSPRIPQSIENIVLKALMKDPEQRYPSVRQMADDLERGLLLPDVPKFVSVAAASREQVMEAGAAPLPLKAIESSNPVEEVDGKKPWWKKVLTVLLWVILFGGLTLVAVLLALWLFSSVLRVNTIALPRVVGLSYSEARTTLLNKGFQSSKILESFDTNSTSTVKIGQVESQSPTPGNIPANSDIHLVIKEGSAQITMPSLSGLLQSIAQSQLVDLSVPTGHITVIEQSSASVPINQVISTTPAPGTAMNANTTQVTLVVSAGTQSAAVPDVVNKPLSTATAALKADGFTLGQVTTTSSFSVPQNEVISQTPAPGQQASAGSTVALVVSSGVPSGTSSSTYPVTVSLTPGTPLPVEVKIVVIDATGTSTPVTASQNSPSATYQVHVVTTPTQAAEVDVYENGQLVSSQSVSSNSGNGNGNGNGNGTTG</sequence>
<keyword evidence="18" id="KW-1185">Reference proteome</keyword>
<evidence type="ECO:0000313" key="17">
    <source>
        <dbReference type="EMBL" id="OPG16179.1"/>
    </source>
</evidence>
<gene>
    <name evidence="17" type="ORF">B2M26_07640</name>
</gene>
<dbReference type="EMBL" id="MWPS01000021">
    <property type="protein sequence ID" value="OPG16179.1"/>
    <property type="molecule type" value="Genomic_DNA"/>
</dbReference>
<dbReference type="RefSeq" id="WP_079290480.1">
    <property type="nucleotide sequence ID" value="NZ_MWPS01000021.1"/>
</dbReference>
<dbReference type="SUPFAM" id="SSF56112">
    <property type="entry name" value="Protein kinase-like (PK-like)"/>
    <property type="match status" value="1"/>
</dbReference>
<dbReference type="GO" id="GO:0007165">
    <property type="term" value="P:signal transduction"/>
    <property type="evidence" value="ECO:0007669"/>
    <property type="project" value="UniProtKB-ARBA"/>
</dbReference>
<dbReference type="Gene3D" id="1.10.510.10">
    <property type="entry name" value="Transferase(Phosphotransferase) domain 1"/>
    <property type="match status" value="1"/>
</dbReference>
<dbReference type="Pfam" id="PF00069">
    <property type="entry name" value="Pkinase"/>
    <property type="match status" value="1"/>
</dbReference>
<dbReference type="AlphaFoldDB" id="A0A1V4ETD6"/>
<dbReference type="SMART" id="SM00740">
    <property type="entry name" value="PASTA"/>
    <property type="match status" value="3"/>
</dbReference>
<dbReference type="InterPro" id="IPR000719">
    <property type="entry name" value="Prot_kinase_dom"/>
</dbReference>
<keyword evidence="8" id="KW-0735">Signal-anchor</keyword>
<evidence type="ECO:0000259" key="16">
    <source>
        <dbReference type="PROSITE" id="PS51178"/>
    </source>
</evidence>
<dbReference type="GO" id="GO:0004674">
    <property type="term" value="F:protein serine/threonine kinase activity"/>
    <property type="evidence" value="ECO:0007669"/>
    <property type="project" value="UniProtKB-KW"/>
</dbReference>
<dbReference type="CDD" id="cd06577">
    <property type="entry name" value="PASTA_pknB"/>
    <property type="match status" value="3"/>
</dbReference>
<keyword evidence="5" id="KW-0547">Nucleotide-binding</keyword>
<evidence type="ECO:0000256" key="9">
    <source>
        <dbReference type="ARBA" id="ARBA00047899"/>
    </source>
</evidence>
<evidence type="ECO:0000256" key="4">
    <source>
        <dbReference type="ARBA" id="ARBA00022679"/>
    </source>
</evidence>
<evidence type="ECO:0000256" key="10">
    <source>
        <dbReference type="ARBA" id="ARBA00048679"/>
    </source>
</evidence>
<evidence type="ECO:0000256" key="2">
    <source>
        <dbReference type="ARBA" id="ARBA00022527"/>
    </source>
</evidence>
<dbReference type="PROSITE" id="PS51178">
    <property type="entry name" value="PASTA"/>
    <property type="match status" value="3"/>
</dbReference>
<dbReference type="NCBIfam" id="NF033483">
    <property type="entry name" value="PknB_PASTA_kin"/>
    <property type="match status" value="1"/>
</dbReference>
<evidence type="ECO:0000256" key="12">
    <source>
        <dbReference type="ARBA" id="ARBA00070041"/>
    </source>
</evidence>
<dbReference type="EC" id="2.7.11.1" evidence="1"/>
<keyword evidence="2" id="KW-0723">Serine/threonine-protein kinase</keyword>
<dbReference type="Pfam" id="PF03793">
    <property type="entry name" value="PASTA"/>
    <property type="match status" value="3"/>
</dbReference>
<keyword evidence="14" id="KW-0812">Transmembrane</keyword>
<dbReference type="GO" id="GO:0005524">
    <property type="term" value="F:ATP binding"/>
    <property type="evidence" value="ECO:0007669"/>
    <property type="project" value="UniProtKB-KW"/>
</dbReference>
<dbReference type="InterPro" id="IPR008271">
    <property type="entry name" value="Ser/Thr_kinase_AS"/>
</dbReference>
<comment type="catalytic activity">
    <reaction evidence="9">
        <text>L-threonyl-[protein] + ATP = O-phospho-L-threonyl-[protein] + ADP + H(+)</text>
        <dbReference type="Rhea" id="RHEA:46608"/>
        <dbReference type="Rhea" id="RHEA-COMP:11060"/>
        <dbReference type="Rhea" id="RHEA-COMP:11605"/>
        <dbReference type="ChEBI" id="CHEBI:15378"/>
        <dbReference type="ChEBI" id="CHEBI:30013"/>
        <dbReference type="ChEBI" id="CHEBI:30616"/>
        <dbReference type="ChEBI" id="CHEBI:61977"/>
        <dbReference type="ChEBI" id="CHEBI:456216"/>
        <dbReference type="EC" id="2.7.11.1"/>
    </reaction>
</comment>
<dbReference type="PROSITE" id="PS50011">
    <property type="entry name" value="PROTEIN_KINASE_DOM"/>
    <property type="match status" value="1"/>
</dbReference>
<comment type="subcellular location">
    <subcellularLocation>
        <location evidence="11">Spore membrane</location>
        <topology evidence="11">Single-pass type II membrane protein</topology>
    </subcellularLocation>
</comment>
<dbReference type="InterPro" id="IPR005543">
    <property type="entry name" value="PASTA_dom"/>
</dbReference>
<evidence type="ECO:0000313" key="18">
    <source>
        <dbReference type="Proteomes" id="UP000190229"/>
    </source>
</evidence>
<dbReference type="GO" id="GO:0009847">
    <property type="term" value="P:spore germination"/>
    <property type="evidence" value="ECO:0007669"/>
    <property type="project" value="UniProtKB-ARBA"/>
</dbReference>
<keyword evidence="7" id="KW-0067">ATP-binding</keyword>
<feature type="compositionally biased region" description="Low complexity" evidence="13">
    <location>
        <begin position="636"/>
        <end position="646"/>
    </location>
</feature>
<evidence type="ECO:0000256" key="13">
    <source>
        <dbReference type="SAM" id="MobiDB-lite"/>
    </source>
</evidence>
<feature type="domain" description="PASTA" evidence="16">
    <location>
        <begin position="494"/>
        <end position="561"/>
    </location>
</feature>
<proteinExistence type="predicted"/>
<dbReference type="PANTHER" id="PTHR43289:SF34">
    <property type="entry name" value="SERINE_THREONINE-PROTEIN KINASE YBDM-RELATED"/>
    <property type="match status" value="1"/>
</dbReference>
<feature type="region of interest" description="Disordered" evidence="13">
    <location>
        <begin position="636"/>
        <end position="659"/>
    </location>
</feature>
<comment type="caution">
    <text evidence="17">The sequence shown here is derived from an EMBL/GenBank/DDBJ whole genome shotgun (WGS) entry which is preliminary data.</text>
</comment>
<reference evidence="17 18" key="1">
    <citation type="submission" date="2017-02" db="EMBL/GenBank/DDBJ databases">
        <title>Draft genome of Acidibacillus ferrooxidans Huett2.</title>
        <authorList>
            <person name="Schopf S."/>
        </authorList>
    </citation>
    <scope>NUCLEOTIDE SEQUENCE [LARGE SCALE GENOMIC DNA]</scope>
    <source>
        <strain evidence="17 18">Huett2</strain>
    </source>
</reference>
<evidence type="ECO:0000259" key="15">
    <source>
        <dbReference type="PROSITE" id="PS50011"/>
    </source>
</evidence>
<keyword evidence="6" id="KW-0418">Kinase</keyword>